<keyword evidence="2" id="KW-1133">Transmembrane helix</keyword>
<dbReference type="EMBL" id="JAJNDB010000001">
    <property type="protein sequence ID" value="MCD2192338.1"/>
    <property type="molecule type" value="Genomic_DNA"/>
</dbReference>
<evidence type="ECO:0000313" key="4">
    <source>
        <dbReference type="Proteomes" id="UP001199469"/>
    </source>
</evidence>
<feature type="transmembrane region" description="Helical" evidence="2">
    <location>
        <begin position="6"/>
        <end position="28"/>
    </location>
</feature>
<organism evidence="3 4">
    <name type="scientific">Actinomycetospora endophytica</name>
    <dbReference type="NCBI Taxonomy" id="2291215"/>
    <lineage>
        <taxon>Bacteria</taxon>
        <taxon>Bacillati</taxon>
        <taxon>Actinomycetota</taxon>
        <taxon>Actinomycetes</taxon>
        <taxon>Pseudonocardiales</taxon>
        <taxon>Pseudonocardiaceae</taxon>
        <taxon>Actinomycetospora</taxon>
    </lineage>
</organism>
<feature type="compositionally biased region" description="Low complexity" evidence="1">
    <location>
        <begin position="75"/>
        <end position="84"/>
    </location>
</feature>
<sequence length="101" mass="10672">MSQIGTGTGAAAAAALGAWIATPLVAMLRRRTLDDRRAAAMRREPCVAPSGDALHRDAMHRDALRRARVREAQVRAAMAAVPAPRTGPGLADLPRRSPLQG</sequence>
<accession>A0ABS8P279</accession>
<gene>
    <name evidence="3" type="ORF">LQ327_02865</name>
</gene>
<evidence type="ECO:0000256" key="1">
    <source>
        <dbReference type="SAM" id="MobiDB-lite"/>
    </source>
</evidence>
<keyword evidence="2" id="KW-0472">Membrane</keyword>
<evidence type="ECO:0000313" key="3">
    <source>
        <dbReference type="EMBL" id="MCD2192338.1"/>
    </source>
</evidence>
<dbReference type="RefSeq" id="WP_230730015.1">
    <property type="nucleotide sequence ID" value="NZ_JAJNDB010000001.1"/>
</dbReference>
<reference evidence="3 4" key="1">
    <citation type="submission" date="2021-11" db="EMBL/GenBank/DDBJ databases">
        <title>Draft genome sequence of Actinomycetospora sp. SF1 isolated from the rhizosphere soil.</title>
        <authorList>
            <person name="Duangmal K."/>
            <person name="Chantavorakit T."/>
        </authorList>
    </citation>
    <scope>NUCLEOTIDE SEQUENCE [LARGE SCALE GENOMIC DNA]</scope>
    <source>
        <strain evidence="3 4">TBRC 5722</strain>
    </source>
</reference>
<comment type="caution">
    <text evidence="3">The sequence shown here is derived from an EMBL/GenBank/DDBJ whole genome shotgun (WGS) entry which is preliminary data.</text>
</comment>
<keyword evidence="4" id="KW-1185">Reference proteome</keyword>
<name>A0ABS8P279_9PSEU</name>
<dbReference type="Proteomes" id="UP001199469">
    <property type="component" value="Unassembled WGS sequence"/>
</dbReference>
<keyword evidence="2" id="KW-0812">Transmembrane</keyword>
<protein>
    <submittedName>
        <fullName evidence="3">Uncharacterized protein</fullName>
    </submittedName>
</protein>
<proteinExistence type="predicted"/>
<evidence type="ECO:0000256" key="2">
    <source>
        <dbReference type="SAM" id="Phobius"/>
    </source>
</evidence>
<feature type="region of interest" description="Disordered" evidence="1">
    <location>
        <begin position="75"/>
        <end position="101"/>
    </location>
</feature>